<evidence type="ECO:0000313" key="2">
    <source>
        <dbReference type="EMBL" id="HFC92101.1"/>
    </source>
</evidence>
<dbReference type="Proteomes" id="UP000885750">
    <property type="component" value="Unassembled WGS sequence"/>
</dbReference>
<protein>
    <recommendedName>
        <fullName evidence="1">WGR domain-containing protein</fullName>
    </recommendedName>
</protein>
<organism evidence="2">
    <name type="scientific">Leucothrix mucor</name>
    <dbReference type="NCBI Taxonomy" id="45248"/>
    <lineage>
        <taxon>Bacteria</taxon>
        <taxon>Pseudomonadati</taxon>
        <taxon>Pseudomonadota</taxon>
        <taxon>Gammaproteobacteria</taxon>
        <taxon>Thiotrichales</taxon>
        <taxon>Thiotrichaceae</taxon>
        <taxon>Leucothrix</taxon>
    </lineage>
</organism>
<dbReference type="AlphaFoldDB" id="A0A7V2SZ34"/>
<dbReference type="InterPro" id="IPR008893">
    <property type="entry name" value="WGR_domain"/>
</dbReference>
<feature type="domain" description="WGR" evidence="1">
    <location>
        <begin position="1"/>
        <end position="88"/>
    </location>
</feature>
<dbReference type="SUPFAM" id="SSF48371">
    <property type="entry name" value="ARM repeat"/>
    <property type="match status" value="1"/>
</dbReference>
<dbReference type="EMBL" id="DRMS01000185">
    <property type="protein sequence ID" value="HFC92101.1"/>
    <property type="molecule type" value="Genomic_DNA"/>
</dbReference>
<reference evidence="2" key="1">
    <citation type="journal article" date="2020" name="mSystems">
        <title>Genome- and Community-Level Interaction Insights into Carbon Utilization and Element Cycling Functions of Hydrothermarchaeota in Hydrothermal Sediment.</title>
        <authorList>
            <person name="Zhou Z."/>
            <person name="Liu Y."/>
            <person name="Xu W."/>
            <person name="Pan J."/>
            <person name="Luo Z.H."/>
            <person name="Li M."/>
        </authorList>
    </citation>
    <scope>NUCLEOTIDE SEQUENCE [LARGE SCALE GENOMIC DNA]</scope>
    <source>
        <strain evidence="2">HyVt-493</strain>
    </source>
</reference>
<comment type="caution">
    <text evidence="2">The sequence shown here is derived from an EMBL/GenBank/DDBJ whole genome shotgun (WGS) entry which is preliminary data.</text>
</comment>
<dbReference type="InterPro" id="IPR016024">
    <property type="entry name" value="ARM-type_fold"/>
</dbReference>
<gene>
    <name evidence="2" type="ORF">ENJ51_04740</name>
</gene>
<evidence type="ECO:0000259" key="1">
    <source>
        <dbReference type="PROSITE" id="PS51977"/>
    </source>
</evidence>
<dbReference type="Gene3D" id="2.20.140.10">
    <property type="entry name" value="WGR domain"/>
    <property type="match status" value="1"/>
</dbReference>
<proteinExistence type="predicted"/>
<accession>A0A7V2SZ34</accession>
<sequence>MKLLRHTSLRFKKDKSDKVYEVDLLETGGDYLVHFRYGRFGANLREGCKTKSPVDLSQATKIADSLLVSKINKGYYVDKGYDPLKREAIDDQASQTTPQNNASRTQKIIARLEKFAQAKDNTIDGYALGRTLWKAGELRISPIAPIIKKLLAASLDEPATTYYAMLWALGRAGDEQGLALVDSLKNKLPKHTDYMLTEVKLALAPQADNLIPEFDRELDILASATKVALFNDIEKMSFETLETNQREFINHVMALRGITQAVETALEQLTIEDFNKDDEAEYIAKYLPKEIANNLEEDKAAYPKLEEAIDNLLEHQKNQLIDQKLLEYQSDFELYQSLISQMNLSRVLGDDYYIETVKDGRLEWIWGPEKKRLRKTLIAALKKAGSDKNIQSFWQRVVNYADIKSNQYISFSADQVAEFNKIIAEANVADNVNQALQRYSLNEYSYSFKRENLSADTRAKYEDSAFNRVRELFHDKFHALRAEALKPKTQLLKQFQQTVLGTYWQSLINPATRSLALIAIKNTPVKAPFTQTFRRLYKMAEFRDDAEVLAILNHCLESTAPSQNNYWQAKKKPFSKATKAYFRKRMVRRLQHIAKFNPKTYTQAAKHILLQADDSEKLAQVAEQRQLTHFPRLHALNFILHKNSRIFSKNYINIWSLSRNKRTQEATRPEAYAELWNKAEEDLFALLLGCKAQLVNDFSYARLEGNQSYLKNVTQQDWIILVQKPYENTALLGLTYLTDALTDIAVMKAILSAKFSSVRAKALQVLDGESLGENPDLLVLMLLSEHNDVYDFATRYLYTAQAHYQLLSDQFITALLDNENNNTTTKEEGARLLARIEWLLLHPLKSQASLDKISSLLAHQTFELQFLAAKLLEVSAYTFAEMEDSYQLMSQSNYPEIRAGAIALLTKLPQQEQIKQQQLLLDALLDEHGRLREKSRQVVITIDDQAFRKAVFDHVLPSFFKAEPVEGFSDDMLELVVGLEPLHADIDSNLLWRLLNAKSKLAEWVGAIILPARTASEFSVKQLALLSKNSTLTVRDWALDAFAEDLSLTTENYSQAISILDNRWDDSRSRAIDFFKTRFDQNFWDSKRTIAVCDNVYADVQKFGRDLVTRFFQQDQGEEYLLKLSQHPSANVQLFVSGFLKEYASDQSQIILSLAPYFKTVLSQVNRGRLVKDRVIRFLFDEAIKNAEVATMVAELFSDQSISRVIVDKMQYIKTLFKLQTQFKQIKTPVVIIKPEVRAL</sequence>
<dbReference type="PROSITE" id="PS51977">
    <property type="entry name" value="WGR"/>
    <property type="match status" value="1"/>
</dbReference>
<name>A0A7V2SZ34_LEUMU</name>